<keyword evidence="6" id="KW-1185">Reference proteome</keyword>
<evidence type="ECO:0000256" key="2">
    <source>
        <dbReference type="ARBA" id="ARBA00023043"/>
    </source>
</evidence>
<dbReference type="InterPro" id="IPR003613">
    <property type="entry name" value="Ubox_domain"/>
</dbReference>
<feature type="domain" description="U-box" evidence="4">
    <location>
        <begin position="49"/>
        <end position="122"/>
    </location>
</feature>
<reference evidence="5 6" key="1">
    <citation type="journal article" date="2019" name="Sci. Rep.">
        <title>Nanopore sequencing improves the draft genome of the human pathogenic amoeba Naegleria fowleri.</title>
        <authorList>
            <person name="Liechti N."/>
            <person name="Schurch N."/>
            <person name="Bruggmann R."/>
            <person name="Wittwer M."/>
        </authorList>
    </citation>
    <scope>NUCLEOTIDE SEQUENCE [LARGE SCALE GENOMIC DNA]</scope>
    <source>
        <strain evidence="5 6">ATCC 30894</strain>
    </source>
</reference>
<dbReference type="CDD" id="cd16655">
    <property type="entry name" value="RING-Ubox_WDSUB1-like"/>
    <property type="match status" value="1"/>
</dbReference>
<dbReference type="OrthoDB" id="9995210at2759"/>
<keyword evidence="1" id="KW-0677">Repeat</keyword>
<dbReference type="SUPFAM" id="SSF48403">
    <property type="entry name" value="Ankyrin repeat"/>
    <property type="match status" value="1"/>
</dbReference>
<dbReference type="SMART" id="SM00504">
    <property type="entry name" value="Ubox"/>
    <property type="match status" value="1"/>
</dbReference>
<evidence type="ECO:0000259" key="4">
    <source>
        <dbReference type="PROSITE" id="PS51698"/>
    </source>
</evidence>
<dbReference type="VEuPathDB" id="AmoebaDB:NfTy_008110"/>
<dbReference type="InterPro" id="IPR036770">
    <property type="entry name" value="Ankyrin_rpt-contain_sf"/>
</dbReference>
<proteinExistence type="predicted"/>
<dbReference type="Gene3D" id="3.30.40.10">
    <property type="entry name" value="Zinc/RING finger domain, C3HC4 (zinc finger)"/>
    <property type="match status" value="1"/>
</dbReference>
<accession>A0A6A5BEN3</accession>
<evidence type="ECO:0000313" key="5">
    <source>
        <dbReference type="EMBL" id="KAF0973046.1"/>
    </source>
</evidence>
<dbReference type="InterPro" id="IPR013083">
    <property type="entry name" value="Znf_RING/FYVE/PHD"/>
</dbReference>
<organism evidence="5 6">
    <name type="scientific">Naegleria fowleri</name>
    <name type="common">Brain eating amoeba</name>
    <dbReference type="NCBI Taxonomy" id="5763"/>
    <lineage>
        <taxon>Eukaryota</taxon>
        <taxon>Discoba</taxon>
        <taxon>Heterolobosea</taxon>
        <taxon>Tetramitia</taxon>
        <taxon>Eutetramitia</taxon>
        <taxon>Vahlkampfiidae</taxon>
        <taxon>Naegleria</taxon>
    </lineage>
</organism>
<dbReference type="EMBL" id="VFQX01000063">
    <property type="protein sequence ID" value="KAF0973046.1"/>
    <property type="molecule type" value="Genomic_DNA"/>
</dbReference>
<dbReference type="VEuPathDB" id="AmoebaDB:FDP41_008710"/>
<evidence type="ECO:0000256" key="3">
    <source>
        <dbReference type="PROSITE-ProRule" id="PRU00023"/>
    </source>
</evidence>
<dbReference type="SMART" id="SM00248">
    <property type="entry name" value="ANK"/>
    <property type="match status" value="5"/>
</dbReference>
<dbReference type="Pfam" id="PF12796">
    <property type="entry name" value="Ank_2"/>
    <property type="match status" value="2"/>
</dbReference>
<keyword evidence="2 3" id="KW-0040">ANK repeat</keyword>
<feature type="repeat" description="ANK" evidence="3">
    <location>
        <begin position="389"/>
        <end position="421"/>
    </location>
</feature>
<dbReference type="Proteomes" id="UP000444721">
    <property type="component" value="Unassembled WGS sequence"/>
</dbReference>
<dbReference type="SUPFAM" id="SSF57850">
    <property type="entry name" value="RING/U-box"/>
    <property type="match status" value="1"/>
</dbReference>
<evidence type="ECO:0000256" key="1">
    <source>
        <dbReference type="ARBA" id="ARBA00022737"/>
    </source>
</evidence>
<dbReference type="Pfam" id="PF04564">
    <property type="entry name" value="U-box"/>
    <property type="match status" value="1"/>
</dbReference>
<gene>
    <name evidence="5" type="ORF">FDP41_008710</name>
</gene>
<protein>
    <recommendedName>
        <fullName evidence="4">U-box domain-containing protein</fullName>
    </recommendedName>
</protein>
<sequence length="523" mass="59787">MSRTATTATTTFLKEKDMNVVQHIPNEPSLINYEEECALGGTGESSSLTPSDELFCPISHTIMCEPVIAADGRTYEKELITQWLREHNGTSPFTRENIGLNTIENVHIKNEIQRFFSTLKSLESHCVFQYHLSNDVFLPCSLLVEFQHAVNKNDLKTAKMLYENDIRLLLYSPEMLNDFVNHNISSLVRPNNFSSKCLISYVLNGYELCCKIGSLEMIEEMYNFLTRSSLNRPLPPLANETNIERSSLNKALWIECKKEVLDLHILSKLMRFGAQPHKLDASGRSSLYIFLTCHDNVEAFKILFEEHCAVLIREKCHQNEYLLYSAAKFNRYNIVRYLMENHADLIDLSLQHGPNNESPLHAVVRNSNEELLSFFLSQRHVGVDYLDSSNRSPLMLSCKLGFYGVTKLLYDKGAQLDLCDQDGDTGLHYAASRNWSPIIELLICNGADVNARNKRGLTPYNVASCQTTKTLIQVLTAKQLSFAFKRVRIIEDENTFLKSQLLSMMERIEKLEQQQLPPLNNHK</sequence>
<dbReference type="VEuPathDB" id="AmoebaDB:NF0084930"/>
<dbReference type="PANTHER" id="PTHR24171">
    <property type="entry name" value="ANKYRIN REPEAT DOMAIN-CONTAINING PROTEIN 39-RELATED"/>
    <property type="match status" value="1"/>
</dbReference>
<dbReference type="RefSeq" id="XP_044557759.1">
    <property type="nucleotide sequence ID" value="XM_044712594.1"/>
</dbReference>
<dbReference type="PROSITE" id="PS50297">
    <property type="entry name" value="ANK_REP_REGION"/>
    <property type="match status" value="1"/>
</dbReference>
<dbReference type="PROSITE" id="PS50088">
    <property type="entry name" value="ANK_REPEAT"/>
    <property type="match status" value="2"/>
</dbReference>
<name>A0A6A5BEN3_NAEFO</name>
<comment type="caution">
    <text evidence="5">The sequence shown here is derived from an EMBL/GenBank/DDBJ whole genome shotgun (WGS) entry which is preliminary data.</text>
</comment>
<dbReference type="PROSITE" id="PS51698">
    <property type="entry name" value="U_BOX"/>
    <property type="match status" value="1"/>
</dbReference>
<dbReference type="Gene3D" id="1.25.40.20">
    <property type="entry name" value="Ankyrin repeat-containing domain"/>
    <property type="match status" value="1"/>
</dbReference>
<dbReference type="PANTHER" id="PTHR24171:SF9">
    <property type="entry name" value="ANKYRIN REPEAT DOMAIN-CONTAINING PROTEIN 39"/>
    <property type="match status" value="1"/>
</dbReference>
<dbReference type="AlphaFoldDB" id="A0A6A5BEN3"/>
<evidence type="ECO:0000313" key="6">
    <source>
        <dbReference type="Proteomes" id="UP000444721"/>
    </source>
</evidence>
<dbReference type="GeneID" id="68115928"/>
<dbReference type="InterPro" id="IPR002110">
    <property type="entry name" value="Ankyrin_rpt"/>
</dbReference>
<dbReference type="GO" id="GO:0004842">
    <property type="term" value="F:ubiquitin-protein transferase activity"/>
    <property type="evidence" value="ECO:0007669"/>
    <property type="project" value="InterPro"/>
</dbReference>
<feature type="repeat" description="ANK" evidence="3">
    <location>
        <begin position="422"/>
        <end position="454"/>
    </location>
</feature>
<dbReference type="GO" id="GO:0016567">
    <property type="term" value="P:protein ubiquitination"/>
    <property type="evidence" value="ECO:0007669"/>
    <property type="project" value="InterPro"/>
</dbReference>